<protein>
    <recommendedName>
        <fullName evidence="1">Nucleotidyl transferase domain-containing protein</fullName>
    </recommendedName>
</protein>
<dbReference type="Pfam" id="PF00483">
    <property type="entry name" value="NTP_transferase"/>
    <property type="match status" value="1"/>
</dbReference>
<reference evidence="2 3" key="1">
    <citation type="submission" date="2013-07" db="EMBL/GenBank/DDBJ databases">
        <title>Comparative Genomic and Metabolomic Analysis of Twelve Strains of Pseudoalteromonas luteoviolacea.</title>
        <authorList>
            <person name="Vynne N.G."/>
            <person name="Mansson M."/>
            <person name="Gram L."/>
        </authorList>
    </citation>
    <scope>NUCLEOTIDE SEQUENCE [LARGE SCALE GENOMIC DNA]</scope>
    <source>
        <strain evidence="2 3">H33</strain>
    </source>
</reference>
<dbReference type="PATRIC" id="fig|1365251.3.peg.4220"/>
<comment type="caution">
    <text evidence="2">The sequence shown here is derived from an EMBL/GenBank/DDBJ whole genome shotgun (WGS) entry which is preliminary data.</text>
</comment>
<sequence length="234" mass="26465">MKAILLAAGLGTRLKPITDSLPKCLVPIHHQPLLGLWIDKLVSLGVREILINTHYFNEQVEQYIDSHPHKAFIKRVYEPKLLGTAGTLIQNRTFWQGDECLVIHADNYCQSNLQSMLRAHQNRDKNTDLTLLLFETPTPHSCGIVKLNEHQVVTEFHEKVANPPGNLASGALFLFSSCVFDNYFSTLKEGEQYELSTDIVPKMVNRIQGWQVDGHYLDIGTPESYVQALKISKT</sequence>
<gene>
    <name evidence="2" type="ORF">N476_23740</name>
</gene>
<evidence type="ECO:0000313" key="3">
    <source>
        <dbReference type="Proteomes" id="UP000076503"/>
    </source>
</evidence>
<dbReference type="InterPro" id="IPR005835">
    <property type="entry name" value="NTP_transferase_dom"/>
</dbReference>
<dbReference type="InterPro" id="IPR050486">
    <property type="entry name" value="Mannose-1P_guanyltransferase"/>
</dbReference>
<feature type="domain" description="Nucleotidyl transferase" evidence="1">
    <location>
        <begin position="2"/>
        <end position="229"/>
    </location>
</feature>
<accession>A0A167C3I5</accession>
<proteinExistence type="predicted"/>
<dbReference type="AlphaFoldDB" id="A0A167C3I5"/>
<dbReference type="RefSeq" id="WP_063363441.1">
    <property type="nucleotide sequence ID" value="NZ_AUXZ01000104.1"/>
</dbReference>
<organism evidence="2 3">
    <name type="scientific">Pseudoalteromonas luteoviolacea H33</name>
    <dbReference type="NCBI Taxonomy" id="1365251"/>
    <lineage>
        <taxon>Bacteria</taxon>
        <taxon>Pseudomonadati</taxon>
        <taxon>Pseudomonadota</taxon>
        <taxon>Gammaproteobacteria</taxon>
        <taxon>Alteromonadales</taxon>
        <taxon>Pseudoalteromonadaceae</taxon>
        <taxon>Pseudoalteromonas</taxon>
    </lineage>
</organism>
<dbReference type="CDD" id="cd04181">
    <property type="entry name" value="NTP_transferase"/>
    <property type="match status" value="1"/>
</dbReference>
<evidence type="ECO:0000313" key="2">
    <source>
        <dbReference type="EMBL" id="KZN47195.1"/>
    </source>
</evidence>
<dbReference type="PANTHER" id="PTHR22572">
    <property type="entry name" value="SUGAR-1-PHOSPHATE GUANYL TRANSFERASE"/>
    <property type="match status" value="1"/>
</dbReference>
<dbReference type="SUPFAM" id="SSF53448">
    <property type="entry name" value="Nucleotide-diphospho-sugar transferases"/>
    <property type="match status" value="1"/>
</dbReference>
<dbReference type="OrthoDB" id="9788272at2"/>
<evidence type="ECO:0000259" key="1">
    <source>
        <dbReference type="Pfam" id="PF00483"/>
    </source>
</evidence>
<dbReference type="InterPro" id="IPR029044">
    <property type="entry name" value="Nucleotide-diphossugar_trans"/>
</dbReference>
<name>A0A167C3I5_9GAMM</name>
<dbReference type="Gene3D" id="3.90.550.10">
    <property type="entry name" value="Spore Coat Polysaccharide Biosynthesis Protein SpsA, Chain A"/>
    <property type="match status" value="1"/>
</dbReference>
<dbReference type="EMBL" id="AUXZ01000104">
    <property type="protein sequence ID" value="KZN47195.1"/>
    <property type="molecule type" value="Genomic_DNA"/>
</dbReference>
<dbReference type="Proteomes" id="UP000076503">
    <property type="component" value="Unassembled WGS sequence"/>
</dbReference>